<dbReference type="Gene3D" id="3.40.50.1820">
    <property type="entry name" value="alpha/beta hydrolase"/>
    <property type="match status" value="1"/>
</dbReference>
<proteinExistence type="predicted"/>
<dbReference type="Proteomes" id="UP001375743">
    <property type="component" value="Unassembled WGS sequence"/>
</dbReference>
<name>A0ABU8XK92_9PROT</name>
<sequence length="301" mass="32033">MRGIAALAILLLAAGSTAAAAIAWMRLKRTPAETPETRRTGLGSLRTPVGGHEIFARVSTRPAPPGRVPVVLVHGLVVSSRYMVPLARALAPDFPVYAPDLPGFGESSKPARPLDVPELARALLAWMRALGLLPAALVGNSFGCQIIAELAARHPEAVDRLVLQGPTMDAAARSLWVQIWRALRNGRREPAALGRLSRIDYAKAGLPRAVATMRAMIRDRIEDKLPRIGAPTLVVAGSRDPVTPPPWAEKVARLLPDGTLAVIEGGTHTLNYTEPERLAALIEAFLLPTGEPAPLAGRVPA</sequence>
<dbReference type="InterPro" id="IPR000073">
    <property type="entry name" value="AB_hydrolase_1"/>
</dbReference>
<protein>
    <submittedName>
        <fullName evidence="3">Alpha/beta hydrolase</fullName>
    </submittedName>
</protein>
<evidence type="ECO:0000313" key="4">
    <source>
        <dbReference type="Proteomes" id="UP001375743"/>
    </source>
</evidence>
<dbReference type="Pfam" id="PF12697">
    <property type="entry name" value="Abhydrolase_6"/>
    <property type="match status" value="1"/>
</dbReference>
<comment type="caution">
    <text evidence="3">The sequence shown here is derived from an EMBL/GenBank/DDBJ whole genome shotgun (WGS) entry which is preliminary data.</text>
</comment>
<dbReference type="InterPro" id="IPR050266">
    <property type="entry name" value="AB_hydrolase_sf"/>
</dbReference>
<dbReference type="PANTHER" id="PTHR43798">
    <property type="entry name" value="MONOACYLGLYCEROL LIPASE"/>
    <property type="match status" value="1"/>
</dbReference>
<dbReference type="PRINTS" id="PR00111">
    <property type="entry name" value="ABHYDROLASE"/>
</dbReference>
<feature type="chain" id="PRO_5046670025" evidence="1">
    <location>
        <begin position="21"/>
        <end position="301"/>
    </location>
</feature>
<evidence type="ECO:0000313" key="3">
    <source>
        <dbReference type="EMBL" id="MEK0081622.1"/>
    </source>
</evidence>
<dbReference type="PANTHER" id="PTHR43798:SF33">
    <property type="entry name" value="HYDROLASE, PUTATIVE (AFU_ORTHOLOGUE AFUA_2G14860)-RELATED"/>
    <property type="match status" value="1"/>
</dbReference>
<evidence type="ECO:0000259" key="2">
    <source>
        <dbReference type="Pfam" id="PF12697"/>
    </source>
</evidence>
<feature type="domain" description="AB hydrolase-1" evidence="2">
    <location>
        <begin position="70"/>
        <end position="280"/>
    </location>
</feature>
<evidence type="ECO:0000256" key="1">
    <source>
        <dbReference type="SAM" id="SignalP"/>
    </source>
</evidence>
<dbReference type="SUPFAM" id="SSF53474">
    <property type="entry name" value="alpha/beta-Hydrolases"/>
    <property type="match status" value="1"/>
</dbReference>
<keyword evidence="4" id="KW-1185">Reference proteome</keyword>
<dbReference type="RefSeq" id="WP_418157474.1">
    <property type="nucleotide sequence ID" value="NZ_JBBLZC010000001.1"/>
</dbReference>
<dbReference type="EMBL" id="JBBLZC010000001">
    <property type="protein sequence ID" value="MEK0081622.1"/>
    <property type="molecule type" value="Genomic_DNA"/>
</dbReference>
<feature type="signal peptide" evidence="1">
    <location>
        <begin position="1"/>
        <end position="20"/>
    </location>
</feature>
<dbReference type="GO" id="GO:0016787">
    <property type="term" value="F:hydrolase activity"/>
    <property type="evidence" value="ECO:0007669"/>
    <property type="project" value="UniProtKB-KW"/>
</dbReference>
<reference evidence="3 4" key="1">
    <citation type="submission" date="2024-01" db="EMBL/GenBank/DDBJ databases">
        <title>Multi-omics insights into the function and evolution of sodium benzoate biodegradation pathways in Benzoatithermus flavus gen. nov., sp. nov. from hot spring.</title>
        <authorList>
            <person name="Hu C.-J."/>
            <person name="Li W.-J."/>
        </authorList>
    </citation>
    <scope>NUCLEOTIDE SEQUENCE [LARGE SCALE GENOMIC DNA]</scope>
    <source>
        <strain evidence="3 4">SYSU G07066</strain>
    </source>
</reference>
<accession>A0ABU8XK92</accession>
<gene>
    <name evidence="3" type="ORF">U1T56_00535</name>
</gene>
<organism evidence="3 4">
    <name type="scientific">Benzoatithermus flavus</name>
    <dbReference type="NCBI Taxonomy" id="3108223"/>
    <lineage>
        <taxon>Bacteria</taxon>
        <taxon>Pseudomonadati</taxon>
        <taxon>Pseudomonadota</taxon>
        <taxon>Alphaproteobacteria</taxon>
        <taxon>Geminicoccales</taxon>
        <taxon>Geminicoccaceae</taxon>
        <taxon>Benzoatithermus</taxon>
    </lineage>
</organism>
<dbReference type="InterPro" id="IPR029058">
    <property type="entry name" value="AB_hydrolase_fold"/>
</dbReference>
<keyword evidence="1" id="KW-0732">Signal</keyword>
<keyword evidence="3" id="KW-0378">Hydrolase</keyword>